<feature type="compositionally biased region" description="Acidic residues" evidence="2">
    <location>
        <begin position="152"/>
        <end position="189"/>
    </location>
</feature>
<keyword evidence="1" id="KW-0175">Coiled coil</keyword>
<feature type="coiled-coil region" evidence="1">
    <location>
        <begin position="55"/>
        <end position="82"/>
    </location>
</feature>
<dbReference type="PANTHER" id="PTHR36826:SF1">
    <property type="entry name" value="PROTEIN ECM13"/>
    <property type="match status" value="1"/>
</dbReference>
<reference evidence="3 4" key="1">
    <citation type="submission" date="2016-02" db="EMBL/GenBank/DDBJ databases">
        <title>Complete genome sequence and transcriptome regulation of the pentose utilising yeast Sugiyamaella lignohabitans.</title>
        <authorList>
            <person name="Bellasio M."/>
            <person name="Peymann A."/>
            <person name="Valli M."/>
            <person name="Sipitzky M."/>
            <person name="Graf A."/>
            <person name="Sauer M."/>
            <person name="Marx H."/>
            <person name="Mattanovich D."/>
        </authorList>
    </citation>
    <scope>NUCLEOTIDE SEQUENCE [LARGE SCALE GENOMIC DNA]</scope>
    <source>
        <strain evidence="3 4">CBS 10342</strain>
    </source>
</reference>
<dbReference type="GeneID" id="30032979"/>
<evidence type="ECO:0000256" key="2">
    <source>
        <dbReference type="SAM" id="MobiDB-lite"/>
    </source>
</evidence>
<evidence type="ECO:0000313" key="3">
    <source>
        <dbReference type="EMBL" id="ANB12924.1"/>
    </source>
</evidence>
<keyword evidence="4" id="KW-1185">Reference proteome</keyword>
<feature type="region of interest" description="Disordered" evidence="2">
    <location>
        <begin position="215"/>
        <end position="278"/>
    </location>
</feature>
<dbReference type="KEGG" id="slb:AWJ20_1202"/>
<dbReference type="Proteomes" id="UP000189580">
    <property type="component" value="Chromosome a"/>
</dbReference>
<dbReference type="InterPro" id="IPR037738">
    <property type="entry name" value="Ecm13-like"/>
</dbReference>
<sequence length="302" mass="34226">MSVSALSPTLAVSPASEISQADMYFLAARARSKLTKEAARHDHDLRVLVTHANLLDNVMDSLADARRQARKAQLEKMKQMQMPTQHKSTTTTVSTGNTVKVTFDLPKKHNISNIQIIEEESELEENESADNEKELMVVTSLHTPSISSREIAEDDDEDDYYSSSDSDSDEYESDDYSESDEDEEDDEYEYQYQHHHEDEEDIVDIDLDIVDSLHSTQSSTYRGMPTIEEEAVVDDNNKDSYTPRVAADNESEPSLSYSSSEEDNDDEDQHHQEYMAASPAPIYKNYKMNSSQTQLGLVQPVY</sequence>
<gene>
    <name evidence="3" type="ORF">AWJ20_1202</name>
</gene>
<feature type="region of interest" description="Disordered" evidence="2">
    <location>
        <begin position="138"/>
        <end position="192"/>
    </location>
</feature>
<dbReference type="PANTHER" id="PTHR36826">
    <property type="entry name" value="PROTEIN ECM13"/>
    <property type="match status" value="1"/>
</dbReference>
<dbReference type="EMBL" id="CP014501">
    <property type="protein sequence ID" value="ANB12924.1"/>
    <property type="molecule type" value="Genomic_DNA"/>
</dbReference>
<name>A0A167DHF6_9ASCO</name>
<evidence type="ECO:0000313" key="4">
    <source>
        <dbReference type="Proteomes" id="UP000189580"/>
    </source>
</evidence>
<dbReference type="AlphaFoldDB" id="A0A167DHF6"/>
<proteinExistence type="predicted"/>
<accession>A0A167DHF6</accession>
<evidence type="ECO:0000256" key="1">
    <source>
        <dbReference type="SAM" id="Coils"/>
    </source>
</evidence>
<protein>
    <submittedName>
        <fullName evidence="3">Uncharacterized protein</fullName>
    </submittedName>
</protein>
<organism evidence="3 4">
    <name type="scientific">Sugiyamaella lignohabitans</name>
    <dbReference type="NCBI Taxonomy" id="796027"/>
    <lineage>
        <taxon>Eukaryota</taxon>
        <taxon>Fungi</taxon>
        <taxon>Dikarya</taxon>
        <taxon>Ascomycota</taxon>
        <taxon>Saccharomycotina</taxon>
        <taxon>Dipodascomycetes</taxon>
        <taxon>Dipodascales</taxon>
        <taxon>Trichomonascaceae</taxon>
        <taxon>Sugiyamaella</taxon>
    </lineage>
</organism>
<dbReference type="RefSeq" id="XP_018735401.1">
    <property type="nucleotide sequence ID" value="XM_018878060.1"/>
</dbReference>
<dbReference type="OrthoDB" id="5431245at2759"/>